<dbReference type="SUPFAM" id="SSF52047">
    <property type="entry name" value="RNI-like"/>
    <property type="match status" value="1"/>
</dbReference>
<feature type="region of interest" description="Disordered" evidence="4">
    <location>
        <begin position="332"/>
        <end position="506"/>
    </location>
</feature>
<evidence type="ECO:0000313" key="5">
    <source>
        <dbReference type="EMBL" id="UJO11227.1"/>
    </source>
</evidence>
<protein>
    <submittedName>
        <fullName evidence="5">MAP-ous protein 1</fullName>
    </submittedName>
</protein>
<dbReference type="GO" id="GO:0005096">
    <property type="term" value="F:GTPase activator activity"/>
    <property type="evidence" value="ECO:0007669"/>
    <property type="project" value="UniProtKB-KW"/>
</dbReference>
<dbReference type="RefSeq" id="XP_047755593.1">
    <property type="nucleotide sequence ID" value="XM_047899929.1"/>
</dbReference>
<feature type="region of interest" description="Disordered" evidence="4">
    <location>
        <begin position="1046"/>
        <end position="1084"/>
    </location>
</feature>
<feature type="compositionally biased region" description="Low complexity" evidence="4">
    <location>
        <begin position="200"/>
        <end position="217"/>
    </location>
</feature>
<feature type="compositionally biased region" description="Polar residues" evidence="4">
    <location>
        <begin position="218"/>
        <end position="228"/>
    </location>
</feature>
<accession>A0A9Q8L5H4</accession>
<dbReference type="GO" id="GO:0005634">
    <property type="term" value="C:nucleus"/>
    <property type="evidence" value="ECO:0007669"/>
    <property type="project" value="TreeGrafter"/>
</dbReference>
<gene>
    <name evidence="5" type="ORF">CLAFUR5_00781</name>
</gene>
<feature type="region of interest" description="Disordered" evidence="4">
    <location>
        <begin position="600"/>
        <end position="620"/>
    </location>
</feature>
<dbReference type="GO" id="GO:0048471">
    <property type="term" value="C:perinuclear region of cytoplasm"/>
    <property type="evidence" value="ECO:0007669"/>
    <property type="project" value="TreeGrafter"/>
</dbReference>
<feature type="compositionally biased region" description="Basic and acidic residues" evidence="4">
    <location>
        <begin position="355"/>
        <end position="387"/>
    </location>
</feature>
<feature type="compositionally biased region" description="Basic and acidic residues" evidence="4">
    <location>
        <begin position="611"/>
        <end position="620"/>
    </location>
</feature>
<dbReference type="GeneID" id="71980659"/>
<dbReference type="PANTHER" id="PTHR24113">
    <property type="entry name" value="RAN GTPASE-ACTIVATING PROTEIN 1"/>
    <property type="match status" value="1"/>
</dbReference>
<dbReference type="GO" id="GO:0006913">
    <property type="term" value="P:nucleocytoplasmic transport"/>
    <property type="evidence" value="ECO:0007669"/>
    <property type="project" value="TreeGrafter"/>
</dbReference>
<reference evidence="5" key="1">
    <citation type="submission" date="2021-12" db="EMBL/GenBank/DDBJ databases">
        <authorList>
            <person name="Zaccaron A."/>
            <person name="Stergiopoulos I."/>
        </authorList>
    </citation>
    <scope>NUCLEOTIDE SEQUENCE</scope>
    <source>
        <strain evidence="5">Race5_Kim</strain>
    </source>
</reference>
<dbReference type="Gene3D" id="3.80.10.10">
    <property type="entry name" value="Ribonuclease Inhibitor"/>
    <property type="match status" value="2"/>
</dbReference>
<organism evidence="5 6">
    <name type="scientific">Passalora fulva</name>
    <name type="common">Tomato leaf mold</name>
    <name type="synonym">Cladosporium fulvum</name>
    <dbReference type="NCBI Taxonomy" id="5499"/>
    <lineage>
        <taxon>Eukaryota</taxon>
        <taxon>Fungi</taxon>
        <taxon>Dikarya</taxon>
        <taxon>Ascomycota</taxon>
        <taxon>Pezizomycotina</taxon>
        <taxon>Dothideomycetes</taxon>
        <taxon>Dothideomycetidae</taxon>
        <taxon>Mycosphaerellales</taxon>
        <taxon>Mycosphaerellaceae</taxon>
        <taxon>Fulvia</taxon>
    </lineage>
</organism>
<evidence type="ECO:0000256" key="3">
    <source>
        <dbReference type="ARBA" id="ARBA00022737"/>
    </source>
</evidence>
<feature type="region of interest" description="Disordered" evidence="4">
    <location>
        <begin position="88"/>
        <end position="246"/>
    </location>
</feature>
<sequence>MHSSSTAERYKAASTRACSLDDDDDHHHHHHHHHHQYHLRRTHPHRPESPPLRRTWRLQLNSDDLLSARRNMESIHGVDVSWLHHSKAPKEHDQRKQHVAATPTKTPLAHSDSDRASASPLPSPQLAHDTRKHDYFPSPVTPQTLSEPAKNATNSAPVTSSPTPPASTASAKTTSRRPGLLNRASSEKLGGGTDGRKSRSNSWISNISNKFSSSQSSTPERSGPQATLPSAAAVNGNGTPKQGAVAQVSEEAEPYIPLRPKEGSGFFSTLSRKLSAGSQVSSAPRISGKGGVCERRVLNVDPNRERCLVPEMDTSTLRKVAFCVDVEIAGGPRYKDEDEDDEDDQERRRRKKDMKMKERAEGEAMKHPEALKEEKGMEDGVTPDRQRKPLPVPRDIPNGDQIPCVTKNSSDGSPPGGKAEDQLSAERTREKKKKSEDERKERKEKRRRRAEENGSIPVELSMDADVAARMDADTIPSSLPDSQLLPNGQNGSTQLHPHAKRDRPTTDPVRIYRRCCQLRETPILKRITEQLMAPTCCAPSEPGVVHTLDLTGSRLQLADMITLGDWLAVVAVKRLLLEDADLSDEGLRCILAGLLAAKKPEPSKRKSMSPKHRENARVVAHQERSGVIEKLHMKNNPRITRAGWKHISLFLYMCRSLKAIDLSMIQFPTTLPPGTPGPSLKSPQQDSRCSGQETEAAETFFKCLSQRLGGDKLEELILSECGLKASQIRKVVDGAIVCGVNRLGLAGTQLDDEGLDAVLHYLQSGVCGGLDLGGNDLRNKLGLIAEALNSRSGTPCWGLSLAACNLNTASIKPLFSALVKLQNFRFLDLSHNRDLCLNDNGTISLLRRYIGQLKFLKRLHLADVSMSPKQAIALADVLPEGPQLAHLNILENPQLTALAHAKDEANQEEACALYASYMAAVRVSNTLICVDIDVPSPENSEVVKALAKQVVAYSLRNMERFAVAEATGDIAAMTADAAASLTESHGGEQHLREIAVPDVLMHLVGHVEGNFQNHDNDDPAPDDNYIVGGTGVVKALQYVLGEKADDLRRTSVAGPPSTGTRTPRERPGSSAGLDQQQQFKAKKMSKNLLDSARKIRARLQPALAKEANTGDGMAFRRLNFLDQTLQSMIQRFEEEYPETRIAPPPPNQPPSLSSSVTEQSGPLSVSTAGTEITNISDDEDDIGRYRPAVSRHNSDVSLASRALAMEEGHLHRLGQRIRRNVVDSPASAVAPEDDSIPWKAGELQRLRAVKEKLDSISGPELKSVVENRSWDAALQEVGANLQDLRAMQEQDPQGWEQFKEAQMKARMNVAQDARRE</sequence>
<evidence type="ECO:0000313" key="6">
    <source>
        <dbReference type="Proteomes" id="UP000756132"/>
    </source>
</evidence>
<dbReference type="GO" id="GO:0005829">
    <property type="term" value="C:cytosol"/>
    <property type="evidence" value="ECO:0007669"/>
    <property type="project" value="TreeGrafter"/>
</dbReference>
<keyword evidence="6" id="KW-1185">Reference proteome</keyword>
<dbReference type="GO" id="GO:0031267">
    <property type="term" value="F:small GTPase binding"/>
    <property type="evidence" value="ECO:0007669"/>
    <property type="project" value="TreeGrafter"/>
</dbReference>
<evidence type="ECO:0000256" key="1">
    <source>
        <dbReference type="ARBA" id="ARBA00022468"/>
    </source>
</evidence>
<evidence type="ECO:0000256" key="2">
    <source>
        <dbReference type="ARBA" id="ARBA00022614"/>
    </source>
</evidence>
<feature type="compositionally biased region" description="Basic residues" evidence="4">
    <location>
        <begin position="27"/>
        <end position="44"/>
    </location>
</feature>
<keyword evidence="1" id="KW-0343">GTPase activation</keyword>
<keyword evidence="2" id="KW-0433">Leucine-rich repeat</keyword>
<feature type="region of interest" description="Disordered" evidence="4">
    <location>
        <begin position="1139"/>
        <end position="1193"/>
    </location>
</feature>
<dbReference type="OrthoDB" id="8436363at2759"/>
<dbReference type="KEGG" id="ffu:CLAFUR5_00781"/>
<proteinExistence type="predicted"/>
<name>A0A9Q8L5H4_PASFU</name>
<feature type="compositionally biased region" description="Polar residues" evidence="4">
    <location>
        <begin position="475"/>
        <end position="495"/>
    </location>
</feature>
<dbReference type="InterPro" id="IPR032675">
    <property type="entry name" value="LRR_dom_sf"/>
</dbReference>
<feature type="compositionally biased region" description="Low complexity" evidence="4">
    <location>
        <begin position="152"/>
        <end position="173"/>
    </location>
</feature>
<feature type="compositionally biased region" description="Polar residues" evidence="4">
    <location>
        <begin position="1156"/>
        <end position="1175"/>
    </location>
</feature>
<feature type="compositionally biased region" description="Basic and acidic residues" evidence="4">
    <location>
        <begin position="418"/>
        <end position="441"/>
    </location>
</feature>
<dbReference type="InterPro" id="IPR027038">
    <property type="entry name" value="RanGap"/>
</dbReference>
<dbReference type="Proteomes" id="UP000756132">
    <property type="component" value="Chromosome 1"/>
</dbReference>
<dbReference type="EMBL" id="CP090163">
    <property type="protein sequence ID" value="UJO11227.1"/>
    <property type="molecule type" value="Genomic_DNA"/>
</dbReference>
<feature type="region of interest" description="Disordered" evidence="4">
    <location>
        <begin position="21"/>
        <end position="55"/>
    </location>
</feature>
<dbReference type="PANTHER" id="PTHR24113:SF12">
    <property type="entry name" value="RAN GTPASE-ACTIVATING PROTEIN 1"/>
    <property type="match status" value="1"/>
</dbReference>
<keyword evidence="3" id="KW-0677">Repeat</keyword>
<evidence type="ECO:0000256" key="4">
    <source>
        <dbReference type="SAM" id="MobiDB-lite"/>
    </source>
</evidence>
<reference evidence="5" key="2">
    <citation type="journal article" date="2022" name="Microb. Genom.">
        <title>A chromosome-scale genome assembly of the tomato pathogen Cladosporium fulvum reveals a compartmentalized genome architecture and the presence of a dispensable chromosome.</title>
        <authorList>
            <person name="Zaccaron A.Z."/>
            <person name="Chen L.H."/>
            <person name="Samaras A."/>
            <person name="Stergiopoulos I."/>
        </authorList>
    </citation>
    <scope>NUCLEOTIDE SEQUENCE</scope>
    <source>
        <strain evidence="5">Race5_Kim</strain>
    </source>
</reference>